<protein>
    <submittedName>
        <fullName evidence="2">Conserved domain protein</fullName>
    </submittedName>
</protein>
<keyword evidence="1" id="KW-0732">Signal</keyword>
<evidence type="ECO:0000313" key="3">
    <source>
        <dbReference type="Proteomes" id="UP000003416"/>
    </source>
</evidence>
<organism evidence="2 3">
    <name type="scientific">Bacteroides fluxus YIT 12057</name>
    <dbReference type="NCBI Taxonomy" id="763034"/>
    <lineage>
        <taxon>Bacteria</taxon>
        <taxon>Pseudomonadati</taxon>
        <taxon>Bacteroidota</taxon>
        <taxon>Bacteroidia</taxon>
        <taxon>Bacteroidales</taxon>
        <taxon>Bacteroidaceae</taxon>
        <taxon>Bacteroides</taxon>
    </lineage>
</organism>
<proteinExistence type="predicted"/>
<dbReference type="EMBL" id="AFBN01000096">
    <property type="protein sequence ID" value="EGF51978.1"/>
    <property type="molecule type" value="Genomic_DNA"/>
</dbReference>
<dbReference type="STRING" id="763034.HMPREF9446_03185"/>
<feature type="signal peptide" evidence="1">
    <location>
        <begin position="1"/>
        <end position="26"/>
    </location>
</feature>
<reference evidence="2 3" key="1">
    <citation type="submission" date="2011-02" db="EMBL/GenBank/DDBJ databases">
        <authorList>
            <person name="Weinstock G."/>
            <person name="Sodergren E."/>
            <person name="Clifton S."/>
            <person name="Fulton L."/>
            <person name="Fulton B."/>
            <person name="Courtney L."/>
            <person name="Fronick C."/>
            <person name="Harrison M."/>
            <person name="Strong C."/>
            <person name="Farmer C."/>
            <person name="Delahaunty K."/>
            <person name="Markovic C."/>
            <person name="Hall O."/>
            <person name="Minx P."/>
            <person name="Tomlinson C."/>
            <person name="Mitreva M."/>
            <person name="Hou S."/>
            <person name="Chen J."/>
            <person name="Wollam A."/>
            <person name="Pepin K.H."/>
            <person name="Johnson M."/>
            <person name="Bhonagiri V."/>
            <person name="Zhang X."/>
            <person name="Suruliraj S."/>
            <person name="Warren W."/>
            <person name="Chinwalla A."/>
            <person name="Mardis E.R."/>
            <person name="Wilson R.K."/>
        </authorList>
    </citation>
    <scope>NUCLEOTIDE SEQUENCE [LARGE SCALE GENOMIC DNA]</scope>
    <source>
        <strain evidence="2 3">YIT 12057</strain>
    </source>
</reference>
<dbReference type="eggNOG" id="ENOG5033HST">
    <property type="taxonomic scope" value="Bacteria"/>
</dbReference>
<dbReference type="HOGENOM" id="CLU_948826_0_0_10"/>
<evidence type="ECO:0000313" key="2">
    <source>
        <dbReference type="EMBL" id="EGF51978.1"/>
    </source>
</evidence>
<dbReference type="RefSeq" id="WP_009126406.1">
    <property type="nucleotide sequence ID" value="NZ_GL882689.1"/>
</dbReference>
<comment type="caution">
    <text evidence="2">The sequence shown here is derived from an EMBL/GenBank/DDBJ whole genome shotgun (WGS) entry which is preliminary data.</text>
</comment>
<feature type="chain" id="PRO_5003301880" evidence="1">
    <location>
        <begin position="27"/>
        <end position="307"/>
    </location>
</feature>
<keyword evidence="3" id="KW-1185">Reference proteome</keyword>
<dbReference type="GeneID" id="86050590"/>
<gene>
    <name evidence="2" type="ORF">HMPREF9446_03185</name>
</gene>
<accession>F3PWP9</accession>
<name>F3PWP9_9BACE</name>
<evidence type="ECO:0000256" key="1">
    <source>
        <dbReference type="SAM" id="SignalP"/>
    </source>
</evidence>
<sequence>MKKYLLNLKSTMLLVACAFSTLTVNAQEGGEAKGKPNVFIDYFWRPAEVSFTWAENLRSCVIEGISATGRVELTDVDSKDALNIERSRRESGEAVAGDDMDRMKVMTSEGANFLIQGRISSIATDISKTKEGTYYYTATCAYTLKVINPMDGKLISTKTFKHGDGLTNIVTADTEEEAVAKVCRQAIKAVRTLVEDAFKVQGTILEIAAEKKGEAKEVYISIGSDHGVGDGAFFSACIERQVAGRTSQKEIGELKVKNVEAGDLTLCEVKKGGEEIKKAIDAGQTVVIKSKEKKSFFDKAAGAVNSL</sequence>
<dbReference type="Proteomes" id="UP000003416">
    <property type="component" value="Unassembled WGS sequence"/>
</dbReference>
<dbReference type="AlphaFoldDB" id="F3PWP9"/>